<keyword evidence="3" id="KW-1185">Reference proteome</keyword>
<accession>A0A182LST6</accession>
<proteinExistence type="predicted"/>
<dbReference type="GO" id="GO:0003723">
    <property type="term" value="F:RNA binding"/>
    <property type="evidence" value="ECO:0007669"/>
    <property type="project" value="TreeGrafter"/>
</dbReference>
<dbReference type="InterPro" id="IPR035808">
    <property type="entry name" value="Ribosomal_uL30_euk_arc"/>
</dbReference>
<reference evidence="3" key="1">
    <citation type="submission" date="2013-09" db="EMBL/GenBank/DDBJ databases">
        <title>The Genome Sequence of Anopheles culicifacies species A.</title>
        <authorList>
            <consortium name="The Broad Institute Genomics Platform"/>
            <person name="Neafsey D.E."/>
            <person name="Besansky N."/>
            <person name="Howell P."/>
            <person name="Walton C."/>
            <person name="Young S.K."/>
            <person name="Zeng Q."/>
            <person name="Gargeya S."/>
            <person name="Fitzgerald M."/>
            <person name="Haas B."/>
            <person name="Abouelleil A."/>
            <person name="Allen A.W."/>
            <person name="Alvarado L."/>
            <person name="Arachchi H.M."/>
            <person name="Berlin A.M."/>
            <person name="Chapman S.B."/>
            <person name="Gainer-Dewar J."/>
            <person name="Goldberg J."/>
            <person name="Griggs A."/>
            <person name="Gujja S."/>
            <person name="Hansen M."/>
            <person name="Howarth C."/>
            <person name="Imamovic A."/>
            <person name="Ireland A."/>
            <person name="Larimer J."/>
            <person name="McCowan C."/>
            <person name="Murphy C."/>
            <person name="Pearson M."/>
            <person name="Poon T.W."/>
            <person name="Priest M."/>
            <person name="Roberts A."/>
            <person name="Saif S."/>
            <person name="Shea T."/>
            <person name="Sisk P."/>
            <person name="Sykes S."/>
            <person name="Wortman J."/>
            <person name="Nusbaum C."/>
            <person name="Birren B."/>
        </authorList>
    </citation>
    <scope>NUCLEOTIDE SEQUENCE [LARGE SCALE GENOMIC DNA]</scope>
    <source>
        <strain evidence="3">A-37</strain>
    </source>
</reference>
<dbReference type="InterPro" id="IPR036919">
    <property type="entry name" value="Ribo_uL30_ferredoxin-like_sf"/>
</dbReference>
<dbReference type="EnsemblMetazoa" id="ACUA001056-RA">
    <property type="protein sequence ID" value="ACUA001056-PA"/>
    <property type="gene ID" value="ACUA001056"/>
</dbReference>
<sequence length="256" mass="29261">MEKYAIPNKLPSEEVSVLTHRKGRLKQLAKRAESAPRPKKKQTSFRKVTTVVAHSRVAERDAKRIKRNFLKKGVLPWTEEKLKDNQLVLAFRHRGIKVVPNKDVMKTLVRLGLQFHRSATLLRLTPEVTAQLKIVEPFVIWGYPNISVVQELLFKYVRLRCDQTGVESKKPVPLTSNKQVEDLFGSLGLLCVDDLVHEIINVGPHFDAIREKLRSFLLKDPVGGWKNPKHKGKLRSIGGEAGFRGDDINLLFRRLL</sequence>
<dbReference type="GO" id="GO:0000463">
    <property type="term" value="P:maturation of LSU-rRNA from tricistronic rRNA transcript (SSU-rRNA, 5.8S rRNA, LSU-rRNA)"/>
    <property type="evidence" value="ECO:0007669"/>
    <property type="project" value="TreeGrafter"/>
</dbReference>
<protein>
    <recommendedName>
        <fullName evidence="4">60S ribosomal protein L7</fullName>
    </recommendedName>
</protein>
<dbReference type="Proteomes" id="UP000075883">
    <property type="component" value="Unassembled WGS sequence"/>
</dbReference>
<dbReference type="STRING" id="139723.A0A182LST6"/>
<dbReference type="EMBL" id="AXCM01000671">
    <property type="status" value="NOT_ANNOTATED_CDS"/>
    <property type="molecule type" value="Genomic_DNA"/>
</dbReference>
<evidence type="ECO:0000313" key="2">
    <source>
        <dbReference type="EnsemblMetazoa" id="ACUA001056-PA"/>
    </source>
</evidence>
<dbReference type="VEuPathDB" id="VectorBase:ACUA001056"/>
<name>A0A182LST6_9DIPT</name>
<dbReference type="SUPFAM" id="SSF55129">
    <property type="entry name" value="Ribosomal protein L30p/L7e"/>
    <property type="match status" value="1"/>
</dbReference>
<dbReference type="AlphaFoldDB" id="A0A182LST6"/>
<reference evidence="2" key="2">
    <citation type="submission" date="2020-05" db="UniProtKB">
        <authorList>
            <consortium name="EnsemblMetazoa"/>
        </authorList>
    </citation>
    <scope>IDENTIFICATION</scope>
    <source>
        <strain evidence="2">A-37</strain>
    </source>
</reference>
<evidence type="ECO:0000313" key="3">
    <source>
        <dbReference type="Proteomes" id="UP000075883"/>
    </source>
</evidence>
<dbReference type="GO" id="GO:0022625">
    <property type="term" value="C:cytosolic large ribosomal subunit"/>
    <property type="evidence" value="ECO:0007669"/>
    <property type="project" value="TreeGrafter"/>
</dbReference>
<dbReference type="Gene3D" id="3.30.1390.20">
    <property type="entry name" value="Ribosomal protein L30, ferredoxin-like fold domain"/>
    <property type="match status" value="1"/>
</dbReference>
<dbReference type="PANTHER" id="PTHR11524:SF58">
    <property type="entry name" value="IP16805P"/>
    <property type="match status" value="1"/>
</dbReference>
<evidence type="ECO:0000256" key="1">
    <source>
        <dbReference type="SAM" id="MobiDB-lite"/>
    </source>
</evidence>
<dbReference type="InterPro" id="IPR039699">
    <property type="entry name" value="Ribosomal_uL30"/>
</dbReference>
<feature type="region of interest" description="Disordered" evidence="1">
    <location>
        <begin position="25"/>
        <end position="46"/>
    </location>
</feature>
<dbReference type="GO" id="GO:0003735">
    <property type="term" value="F:structural constituent of ribosome"/>
    <property type="evidence" value="ECO:0007669"/>
    <property type="project" value="TreeGrafter"/>
</dbReference>
<evidence type="ECO:0008006" key="4">
    <source>
        <dbReference type="Google" id="ProtNLM"/>
    </source>
</evidence>
<dbReference type="CDD" id="cd01657">
    <property type="entry name" value="Ribosomal_L7_archeal_euk"/>
    <property type="match status" value="1"/>
</dbReference>
<organism evidence="2 3">
    <name type="scientific">Anopheles culicifacies</name>
    <dbReference type="NCBI Taxonomy" id="139723"/>
    <lineage>
        <taxon>Eukaryota</taxon>
        <taxon>Metazoa</taxon>
        <taxon>Ecdysozoa</taxon>
        <taxon>Arthropoda</taxon>
        <taxon>Hexapoda</taxon>
        <taxon>Insecta</taxon>
        <taxon>Pterygota</taxon>
        <taxon>Neoptera</taxon>
        <taxon>Endopterygota</taxon>
        <taxon>Diptera</taxon>
        <taxon>Nematocera</taxon>
        <taxon>Culicoidea</taxon>
        <taxon>Culicidae</taxon>
        <taxon>Anophelinae</taxon>
        <taxon>Anopheles</taxon>
        <taxon>culicifacies species complex</taxon>
    </lineage>
</organism>
<dbReference type="PANTHER" id="PTHR11524">
    <property type="entry name" value="60S RIBOSOMAL PROTEIN L7"/>
    <property type="match status" value="1"/>
</dbReference>